<organism evidence="11 12">
    <name type="scientific">Mucor saturninus</name>
    <dbReference type="NCBI Taxonomy" id="64648"/>
    <lineage>
        <taxon>Eukaryota</taxon>
        <taxon>Fungi</taxon>
        <taxon>Fungi incertae sedis</taxon>
        <taxon>Mucoromycota</taxon>
        <taxon>Mucoromycotina</taxon>
        <taxon>Mucoromycetes</taxon>
        <taxon>Mucorales</taxon>
        <taxon>Mucorineae</taxon>
        <taxon>Mucoraceae</taxon>
        <taxon>Mucor</taxon>
    </lineage>
</organism>
<comment type="catalytic activity">
    <reaction evidence="1">
        <text>Random endo-hydrolysis of N-acetyl-beta-D-glucosaminide (1-&gt;4)-beta-linkages in chitin and chitodextrins.</text>
        <dbReference type="EC" id="3.2.1.14"/>
    </reaction>
</comment>
<evidence type="ECO:0000256" key="7">
    <source>
        <dbReference type="RuleBase" id="RU000489"/>
    </source>
</evidence>
<comment type="caution">
    <text evidence="11">The sequence shown here is derived from an EMBL/GenBank/DDBJ whole genome shotgun (WGS) entry which is preliminary data.</text>
</comment>
<dbReference type="PANTHER" id="PTHR11177">
    <property type="entry name" value="CHITINASE"/>
    <property type="match status" value="1"/>
</dbReference>
<dbReference type="Gene3D" id="3.20.20.80">
    <property type="entry name" value="Glycosidases"/>
    <property type="match status" value="1"/>
</dbReference>
<evidence type="ECO:0000256" key="5">
    <source>
        <dbReference type="ARBA" id="ARBA00023295"/>
    </source>
</evidence>
<dbReference type="InterPro" id="IPR029070">
    <property type="entry name" value="Chitinase_insertion_sf"/>
</dbReference>
<dbReference type="GO" id="GO:0000272">
    <property type="term" value="P:polysaccharide catabolic process"/>
    <property type="evidence" value="ECO:0007669"/>
    <property type="project" value="UniProtKB-KW"/>
</dbReference>
<evidence type="ECO:0000313" key="12">
    <source>
        <dbReference type="Proteomes" id="UP000603453"/>
    </source>
</evidence>
<evidence type="ECO:0000256" key="3">
    <source>
        <dbReference type="ARBA" id="ARBA00023024"/>
    </source>
</evidence>
<evidence type="ECO:0000259" key="10">
    <source>
        <dbReference type="PROSITE" id="PS51910"/>
    </source>
</evidence>
<evidence type="ECO:0000256" key="4">
    <source>
        <dbReference type="ARBA" id="ARBA00023277"/>
    </source>
</evidence>
<keyword evidence="9" id="KW-0732">Signal</keyword>
<keyword evidence="6" id="KW-0624">Polysaccharide degradation</keyword>
<keyword evidence="5 7" id="KW-0326">Glycosidase</keyword>
<evidence type="ECO:0000313" key="11">
    <source>
        <dbReference type="EMBL" id="KAG2212336.1"/>
    </source>
</evidence>
<sequence length="417" mass="45925">MHGRTMISIFVTLCTLLMCSASASTVSFANTPSKKTDSASDIYGKHRLISYVVDWEIPETIKWDQMDHIAYAFAEPNESGELKSYTDSNLESLVTEAHKNKVGVSISVGGWSGSKYFSLLVSSDSKIKTLVNNIMSMVEKFDLDGVNLDWEYPNDPNGVSCNIKNPKDTANYLVFVTALRKALDDKYTNVHKLLTLAVGTNPFNDEKQTPIKSLESGWAKAVDSFYLMTYDISGSWMKQAGPNAPLNKAGSEKYDSSVVQSVQAWKSAGIPSKQLVVGIPFYGASLKTSRAINSASGLYVKLASPSAIKGDQYDELSADACSGAKKSYSGSFQWRSIVSAGVMNNKNGWKNYWDKVSTTPYAFLAKEKKFLSFDDPKSLKTKVDYINQQNLGGAMIWSLEMDDSKNSLLASIQKVRK</sequence>
<dbReference type="InterPro" id="IPR001579">
    <property type="entry name" value="Glyco_hydro_18_chit_AS"/>
</dbReference>
<dbReference type="GO" id="GO:0008061">
    <property type="term" value="F:chitin binding"/>
    <property type="evidence" value="ECO:0007669"/>
    <property type="project" value="InterPro"/>
</dbReference>
<feature type="signal peptide" evidence="9">
    <location>
        <begin position="1"/>
        <end position="23"/>
    </location>
</feature>
<dbReference type="SMART" id="SM00636">
    <property type="entry name" value="Glyco_18"/>
    <property type="match status" value="1"/>
</dbReference>
<dbReference type="PROSITE" id="PS01095">
    <property type="entry name" value="GH18_1"/>
    <property type="match status" value="1"/>
</dbReference>
<proteinExistence type="inferred from homology"/>
<dbReference type="SUPFAM" id="SSF51445">
    <property type="entry name" value="(Trans)glycosidases"/>
    <property type="match status" value="1"/>
</dbReference>
<dbReference type="InterPro" id="IPR011583">
    <property type="entry name" value="Chitinase_II/V-like_cat"/>
</dbReference>
<dbReference type="SUPFAM" id="SSF54556">
    <property type="entry name" value="Chitinase insertion domain"/>
    <property type="match status" value="1"/>
</dbReference>
<dbReference type="GO" id="GO:0008843">
    <property type="term" value="F:endochitinase activity"/>
    <property type="evidence" value="ECO:0007669"/>
    <property type="project" value="UniProtKB-EC"/>
</dbReference>
<dbReference type="Pfam" id="PF00704">
    <property type="entry name" value="Glyco_hydro_18"/>
    <property type="match status" value="1"/>
</dbReference>
<dbReference type="InterPro" id="IPR001223">
    <property type="entry name" value="Glyco_hydro18_cat"/>
</dbReference>
<dbReference type="GO" id="GO:0005576">
    <property type="term" value="C:extracellular region"/>
    <property type="evidence" value="ECO:0007669"/>
    <property type="project" value="TreeGrafter"/>
</dbReference>
<evidence type="ECO:0000256" key="8">
    <source>
        <dbReference type="RuleBase" id="RU004453"/>
    </source>
</evidence>
<dbReference type="PROSITE" id="PS51910">
    <property type="entry name" value="GH18_2"/>
    <property type="match status" value="1"/>
</dbReference>
<evidence type="ECO:0000256" key="6">
    <source>
        <dbReference type="ARBA" id="ARBA00023326"/>
    </source>
</evidence>
<dbReference type="GO" id="GO:0006032">
    <property type="term" value="P:chitin catabolic process"/>
    <property type="evidence" value="ECO:0007669"/>
    <property type="project" value="UniProtKB-KW"/>
</dbReference>
<keyword evidence="3" id="KW-0146">Chitin degradation</keyword>
<keyword evidence="12" id="KW-1185">Reference proteome</keyword>
<dbReference type="InterPro" id="IPR017853">
    <property type="entry name" value="GH"/>
</dbReference>
<feature type="domain" description="GH18" evidence="10">
    <location>
        <begin position="46"/>
        <end position="417"/>
    </location>
</feature>
<evidence type="ECO:0000256" key="9">
    <source>
        <dbReference type="SAM" id="SignalP"/>
    </source>
</evidence>
<dbReference type="Gene3D" id="3.10.50.10">
    <property type="match status" value="1"/>
</dbReference>
<dbReference type="PANTHER" id="PTHR11177:SF392">
    <property type="entry name" value="HAP41P"/>
    <property type="match status" value="1"/>
</dbReference>
<feature type="chain" id="PRO_5034192953" description="GH18 domain-containing protein" evidence="9">
    <location>
        <begin position="24"/>
        <end position="417"/>
    </location>
</feature>
<dbReference type="OrthoDB" id="448446at2759"/>
<gene>
    <name evidence="11" type="ORF">INT47_001696</name>
</gene>
<comment type="similarity">
    <text evidence="8">Belongs to the glycosyl hydrolase 18 family.</text>
</comment>
<dbReference type="InterPro" id="IPR050314">
    <property type="entry name" value="Glycosyl_Hydrlase_18"/>
</dbReference>
<dbReference type="Proteomes" id="UP000603453">
    <property type="component" value="Unassembled WGS sequence"/>
</dbReference>
<keyword evidence="4" id="KW-0119">Carbohydrate metabolism</keyword>
<accession>A0A8H7RJM2</accession>
<reference evidence="11" key="1">
    <citation type="submission" date="2020-12" db="EMBL/GenBank/DDBJ databases">
        <title>Metabolic potential, ecology and presence of endohyphal bacteria is reflected in genomic diversity of Mucoromycotina.</title>
        <authorList>
            <person name="Muszewska A."/>
            <person name="Okrasinska A."/>
            <person name="Steczkiewicz K."/>
            <person name="Drgas O."/>
            <person name="Orlowska M."/>
            <person name="Perlinska-Lenart U."/>
            <person name="Aleksandrzak-Piekarczyk T."/>
            <person name="Szatraj K."/>
            <person name="Zielenkiewicz U."/>
            <person name="Pilsyk S."/>
            <person name="Malc E."/>
            <person name="Mieczkowski P."/>
            <person name="Kruszewska J.S."/>
            <person name="Biernat P."/>
            <person name="Pawlowska J."/>
        </authorList>
    </citation>
    <scope>NUCLEOTIDE SEQUENCE</scope>
    <source>
        <strain evidence="11">WA0000017839</strain>
    </source>
</reference>
<name>A0A8H7RJM2_9FUNG</name>
<evidence type="ECO:0000256" key="2">
    <source>
        <dbReference type="ARBA" id="ARBA00022801"/>
    </source>
</evidence>
<dbReference type="EMBL" id="JAEPRD010000006">
    <property type="protein sequence ID" value="KAG2212336.1"/>
    <property type="molecule type" value="Genomic_DNA"/>
</dbReference>
<keyword evidence="2 7" id="KW-0378">Hydrolase</keyword>
<dbReference type="AlphaFoldDB" id="A0A8H7RJM2"/>
<protein>
    <recommendedName>
        <fullName evidence="10">GH18 domain-containing protein</fullName>
    </recommendedName>
</protein>
<evidence type="ECO:0000256" key="1">
    <source>
        <dbReference type="ARBA" id="ARBA00000822"/>
    </source>
</evidence>